<name>A0A396RL23_9SPHN</name>
<organism evidence="2 3">
    <name type="scientific">Sphingomonas gilva</name>
    <dbReference type="NCBI Taxonomy" id="2305907"/>
    <lineage>
        <taxon>Bacteria</taxon>
        <taxon>Pseudomonadati</taxon>
        <taxon>Pseudomonadota</taxon>
        <taxon>Alphaproteobacteria</taxon>
        <taxon>Sphingomonadales</taxon>
        <taxon>Sphingomonadaceae</taxon>
        <taxon>Sphingomonas</taxon>
    </lineage>
</organism>
<protein>
    <submittedName>
        <fullName evidence="2">Uncharacterized protein</fullName>
    </submittedName>
</protein>
<dbReference type="AlphaFoldDB" id="A0A396RL23"/>
<comment type="caution">
    <text evidence="2">The sequence shown here is derived from an EMBL/GenBank/DDBJ whole genome shotgun (WGS) entry which is preliminary data.</text>
</comment>
<feature type="region of interest" description="Disordered" evidence="1">
    <location>
        <begin position="42"/>
        <end position="63"/>
    </location>
</feature>
<gene>
    <name evidence="2" type="ORF">D1610_12835</name>
</gene>
<reference evidence="2 3" key="1">
    <citation type="submission" date="2018-08" db="EMBL/GenBank/DDBJ databases">
        <title>The multiple taxonomic identification of Sphingomonas gilva.</title>
        <authorList>
            <person name="Zhu D."/>
            <person name="Zheng S."/>
        </authorList>
    </citation>
    <scope>NUCLEOTIDE SEQUENCE [LARGE SCALE GENOMIC DNA]</scope>
    <source>
        <strain evidence="2 3">ZDH117</strain>
    </source>
</reference>
<dbReference type="Proteomes" id="UP000266693">
    <property type="component" value="Unassembled WGS sequence"/>
</dbReference>
<dbReference type="EMBL" id="QWLV01000006">
    <property type="protein sequence ID" value="RHW17007.1"/>
    <property type="molecule type" value="Genomic_DNA"/>
</dbReference>
<evidence type="ECO:0000256" key="1">
    <source>
        <dbReference type="SAM" id="MobiDB-lite"/>
    </source>
</evidence>
<accession>A0A396RL23</accession>
<evidence type="ECO:0000313" key="2">
    <source>
        <dbReference type="EMBL" id="RHW17007.1"/>
    </source>
</evidence>
<sequence>MRPPANVEKSLGFHAGRLSQGYFILLLKEQLKPGDIQMDGTTLRSGGKFGLPTGDKASDATRPRVHDSIDPAMLAHHQKGMSGDATVLRGINRLSKILPVMPHSDNMAPRDQYPMGGGGGQWTLKAAYAFLVAAYVGPDAIAQTIPQVGITASLAEGASYDARARLMRYLETA</sequence>
<evidence type="ECO:0000313" key="3">
    <source>
        <dbReference type="Proteomes" id="UP000266693"/>
    </source>
</evidence>
<keyword evidence="3" id="KW-1185">Reference proteome</keyword>
<proteinExistence type="predicted"/>